<dbReference type="EMBL" id="JBBMFR010000006">
    <property type="protein sequence ID" value="MEQ2397402.1"/>
    <property type="molecule type" value="Genomic_DNA"/>
</dbReference>
<organism evidence="2 3">
    <name type="scientific">Bifidobacterium hominis</name>
    <dbReference type="NCBI Taxonomy" id="3133177"/>
    <lineage>
        <taxon>Bacteria</taxon>
        <taxon>Bacillati</taxon>
        <taxon>Actinomycetota</taxon>
        <taxon>Actinomycetes</taxon>
        <taxon>Bifidobacteriales</taxon>
        <taxon>Bifidobacteriaceae</taxon>
        <taxon>Bifidobacterium</taxon>
    </lineage>
</organism>
<feature type="region of interest" description="Disordered" evidence="1">
    <location>
        <begin position="1"/>
        <end position="82"/>
    </location>
</feature>
<accession>A0ABV1C9J9</accession>
<feature type="compositionally biased region" description="Low complexity" evidence="1">
    <location>
        <begin position="14"/>
        <end position="23"/>
    </location>
</feature>
<proteinExistence type="predicted"/>
<name>A0ABV1C9J9_9BIFI</name>
<feature type="compositionally biased region" description="Basic and acidic residues" evidence="1">
    <location>
        <begin position="45"/>
        <end position="59"/>
    </location>
</feature>
<protein>
    <submittedName>
        <fullName evidence="2">Uncharacterized protein</fullName>
    </submittedName>
</protein>
<reference evidence="2 3" key="1">
    <citation type="submission" date="2024-03" db="EMBL/GenBank/DDBJ databases">
        <title>Human intestinal bacterial collection.</title>
        <authorList>
            <person name="Pauvert C."/>
            <person name="Hitch T.C.A."/>
            <person name="Clavel T."/>
        </authorList>
    </citation>
    <scope>NUCLEOTIDE SEQUENCE [LARGE SCALE GENOMIC DNA]</scope>
    <source>
        <strain evidence="2 3">CLA-AA-H311</strain>
    </source>
</reference>
<dbReference type="RefSeq" id="WP_349077142.1">
    <property type="nucleotide sequence ID" value="NZ_JBBMFR010000006.1"/>
</dbReference>
<keyword evidence="3" id="KW-1185">Reference proteome</keyword>
<gene>
    <name evidence="2" type="ORF">WMO36_05925</name>
</gene>
<dbReference type="Proteomes" id="UP001462554">
    <property type="component" value="Unassembled WGS sequence"/>
</dbReference>
<sequence>MSDDRNNDFDDFQGFDGSNDFGDPNANGMHFSEEELEAAMAGFEQEFKDAEASKNERTDNPPSKALDSSEASDDAESSESSGIDDMLNAAEDSLKFEDELQGLLGNRAKVAVIITRLTSPRLLAAFCELSDISAQCIGSAQGAVAVLRNLDGDGPEAAVKDMTIVVAGMPAILAVNRADKLEATMYVEGKAGKTFAPPVLFTSTAPFVEDLMLGITDMNALEQADMTIFDSADLDRDAAMSIIAEHTRFGRGASNIS</sequence>
<evidence type="ECO:0000313" key="2">
    <source>
        <dbReference type="EMBL" id="MEQ2397402.1"/>
    </source>
</evidence>
<comment type="caution">
    <text evidence="2">The sequence shown here is derived from an EMBL/GenBank/DDBJ whole genome shotgun (WGS) entry which is preliminary data.</text>
</comment>
<evidence type="ECO:0000256" key="1">
    <source>
        <dbReference type="SAM" id="MobiDB-lite"/>
    </source>
</evidence>
<evidence type="ECO:0000313" key="3">
    <source>
        <dbReference type="Proteomes" id="UP001462554"/>
    </source>
</evidence>